<evidence type="ECO:0000313" key="2">
    <source>
        <dbReference type="EMBL" id="KAG6449101.1"/>
    </source>
</evidence>
<protein>
    <recommendedName>
        <fullName evidence="1">Reverse transcriptase domain-containing protein</fullName>
    </recommendedName>
</protein>
<dbReference type="Proteomes" id="UP000791440">
    <property type="component" value="Unassembled WGS sequence"/>
</dbReference>
<comment type="caution">
    <text evidence="2">The sequence shown here is derived from an EMBL/GenBank/DDBJ whole genome shotgun (WGS) entry which is preliminary data.</text>
</comment>
<gene>
    <name evidence="2" type="ORF">O3G_MSEX005876</name>
</gene>
<evidence type="ECO:0000313" key="3">
    <source>
        <dbReference type="Proteomes" id="UP000791440"/>
    </source>
</evidence>
<dbReference type="CDD" id="cd01650">
    <property type="entry name" value="RT_nLTR_like"/>
    <property type="match status" value="1"/>
</dbReference>
<reference evidence="2" key="2">
    <citation type="submission" date="2020-12" db="EMBL/GenBank/DDBJ databases">
        <authorList>
            <person name="Kanost M."/>
        </authorList>
    </citation>
    <scope>NUCLEOTIDE SEQUENCE</scope>
</reference>
<dbReference type="AlphaFoldDB" id="A0A921Z064"/>
<organism evidence="2 3">
    <name type="scientific">Manduca sexta</name>
    <name type="common">Tobacco hawkmoth</name>
    <name type="synonym">Tobacco hornworm</name>
    <dbReference type="NCBI Taxonomy" id="7130"/>
    <lineage>
        <taxon>Eukaryota</taxon>
        <taxon>Metazoa</taxon>
        <taxon>Ecdysozoa</taxon>
        <taxon>Arthropoda</taxon>
        <taxon>Hexapoda</taxon>
        <taxon>Insecta</taxon>
        <taxon>Pterygota</taxon>
        <taxon>Neoptera</taxon>
        <taxon>Endopterygota</taxon>
        <taxon>Lepidoptera</taxon>
        <taxon>Glossata</taxon>
        <taxon>Ditrysia</taxon>
        <taxon>Bombycoidea</taxon>
        <taxon>Sphingidae</taxon>
        <taxon>Sphinginae</taxon>
        <taxon>Sphingini</taxon>
        <taxon>Manduca</taxon>
    </lineage>
</organism>
<sequence length="630" mass="73404">MKPNHFNKTNFAKYSKQYKKIINMTKKAQNNYKIKQSNNKSKSIWQIINQTKINIPKHINKIMVGNEYITNPVKIANAFNNYFVDKIQPKLYVKNRAKSYKINTKLNSIFMAPSTPYDIFKIIMTLKNTNSVGYDGISTKILKATANEICGHISHIINLSICAGIYPDALKTSIIKPLFKKENRELLEYYRPISLIPVISKIFEKYIYKELYKYIEHNNILCDEQKGFRQHRTINMAIYDFLHNIIINMDKRTPVCAIFCDMTQAFDYVHYDTLLDKLEAYGIRGNVHSLIKSYLYNRKQITEINRINVESKTEQTFRSLERKVMYGVPQGSVLGPLLFILYINDLPKSIDYPLTLFADDSTMTIPCKHVDTYLNEINNSLISVIKWLIDNNLKINLSKTKIIHFNQRMPDNNNLHIRYNNDNIEGVDSTKFLGLEIDKKLCWKAHIENLCKKISKSAYALYILSSTVNTDAILTAYYGIVESHLRYGVIFWGNSTNKEIAFKAQKQCIRSMFRLKVNDSCKPYFKQYKILTLPCIYILEIAVFVKSNPGRFKRLADTVPRNRRDNSRLRLHSAKTALTSNSVVCMAPVIYNKLPKALKDLNISIFKKQLRNFLVDKVYYNLTEFLLEHK</sequence>
<dbReference type="Pfam" id="PF00078">
    <property type="entry name" value="RVT_1"/>
    <property type="match status" value="1"/>
</dbReference>
<proteinExistence type="predicted"/>
<name>A0A921Z064_MANSE</name>
<dbReference type="InterPro" id="IPR000477">
    <property type="entry name" value="RT_dom"/>
</dbReference>
<feature type="domain" description="Reverse transcriptase" evidence="1">
    <location>
        <begin position="159"/>
        <end position="437"/>
    </location>
</feature>
<evidence type="ECO:0000259" key="1">
    <source>
        <dbReference type="PROSITE" id="PS50878"/>
    </source>
</evidence>
<keyword evidence="3" id="KW-1185">Reference proteome</keyword>
<accession>A0A921Z064</accession>
<dbReference type="EMBL" id="JH668368">
    <property type="protein sequence ID" value="KAG6449101.1"/>
    <property type="molecule type" value="Genomic_DNA"/>
</dbReference>
<dbReference type="PANTHER" id="PTHR33332">
    <property type="entry name" value="REVERSE TRANSCRIPTASE DOMAIN-CONTAINING PROTEIN"/>
    <property type="match status" value="1"/>
</dbReference>
<dbReference type="PROSITE" id="PS50878">
    <property type="entry name" value="RT_POL"/>
    <property type="match status" value="1"/>
</dbReference>
<reference evidence="2" key="1">
    <citation type="journal article" date="2016" name="Insect Biochem. Mol. Biol.">
        <title>Multifaceted biological insights from a draft genome sequence of the tobacco hornworm moth, Manduca sexta.</title>
        <authorList>
            <person name="Kanost M.R."/>
            <person name="Arrese E.L."/>
            <person name="Cao X."/>
            <person name="Chen Y.R."/>
            <person name="Chellapilla S."/>
            <person name="Goldsmith M.R."/>
            <person name="Grosse-Wilde E."/>
            <person name="Heckel D.G."/>
            <person name="Herndon N."/>
            <person name="Jiang H."/>
            <person name="Papanicolaou A."/>
            <person name="Qu J."/>
            <person name="Soulages J.L."/>
            <person name="Vogel H."/>
            <person name="Walters J."/>
            <person name="Waterhouse R.M."/>
            <person name="Ahn S.J."/>
            <person name="Almeida F.C."/>
            <person name="An C."/>
            <person name="Aqrawi P."/>
            <person name="Bretschneider A."/>
            <person name="Bryant W.B."/>
            <person name="Bucks S."/>
            <person name="Chao H."/>
            <person name="Chevignon G."/>
            <person name="Christen J.M."/>
            <person name="Clarke D.F."/>
            <person name="Dittmer N.T."/>
            <person name="Ferguson L.C.F."/>
            <person name="Garavelou S."/>
            <person name="Gordon K.H.J."/>
            <person name="Gunaratna R.T."/>
            <person name="Han Y."/>
            <person name="Hauser F."/>
            <person name="He Y."/>
            <person name="Heidel-Fischer H."/>
            <person name="Hirsh A."/>
            <person name="Hu Y."/>
            <person name="Jiang H."/>
            <person name="Kalra D."/>
            <person name="Klinner C."/>
            <person name="Konig C."/>
            <person name="Kovar C."/>
            <person name="Kroll A.R."/>
            <person name="Kuwar S.S."/>
            <person name="Lee S.L."/>
            <person name="Lehman R."/>
            <person name="Li K."/>
            <person name="Li Z."/>
            <person name="Liang H."/>
            <person name="Lovelace S."/>
            <person name="Lu Z."/>
            <person name="Mansfield J.H."/>
            <person name="McCulloch K.J."/>
            <person name="Mathew T."/>
            <person name="Morton B."/>
            <person name="Muzny D.M."/>
            <person name="Neunemann D."/>
            <person name="Ongeri F."/>
            <person name="Pauchet Y."/>
            <person name="Pu L.L."/>
            <person name="Pyrousis I."/>
            <person name="Rao X.J."/>
            <person name="Redding A."/>
            <person name="Roesel C."/>
            <person name="Sanchez-Gracia A."/>
            <person name="Schaack S."/>
            <person name="Shukla A."/>
            <person name="Tetreau G."/>
            <person name="Wang Y."/>
            <person name="Xiong G.H."/>
            <person name="Traut W."/>
            <person name="Walsh T.K."/>
            <person name="Worley K.C."/>
            <person name="Wu D."/>
            <person name="Wu W."/>
            <person name="Wu Y.Q."/>
            <person name="Zhang X."/>
            <person name="Zou Z."/>
            <person name="Zucker H."/>
            <person name="Briscoe A.D."/>
            <person name="Burmester T."/>
            <person name="Clem R.J."/>
            <person name="Feyereisen R."/>
            <person name="Grimmelikhuijzen C.J.P."/>
            <person name="Hamodrakas S.J."/>
            <person name="Hansson B.S."/>
            <person name="Huguet E."/>
            <person name="Jermiin L.S."/>
            <person name="Lan Q."/>
            <person name="Lehman H.K."/>
            <person name="Lorenzen M."/>
            <person name="Merzendorfer H."/>
            <person name="Michalopoulos I."/>
            <person name="Morton D.B."/>
            <person name="Muthukrishnan S."/>
            <person name="Oakeshott J.G."/>
            <person name="Palmer W."/>
            <person name="Park Y."/>
            <person name="Passarelli A.L."/>
            <person name="Rozas J."/>
            <person name="Schwartz L.M."/>
            <person name="Smith W."/>
            <person name="Southgate A."/>
            <person name="Vilcinskas A."/>
            <person name="Vogt R."/>
            <person name="Wang P."/>
            <person name="Werren J."/>
            <person name="Yu X.Q."/>
            <person name="Zhou J.J."/>
            <person name="Brown S.J."/>
            <person name="Scherer S.E."/>
            <person name="Richards S."/>
            <person name="Blissard G.W."/>
        </authorList>
    </citation>
    <scope>NUCLEOTIDE SEQUENCE</scope>
</reference>